<sequence length="468" mass="52941">MLRYLLLVIFFGFIGSWFILRFDFEQSFVEGVVGQPADLFPGRGPRNTIDETLERLLFRSLFSYDRNGVINPDLAGNWAVSEDGKTYSITIVDAFWEDGEPVSAADVVFTFVRDPAFSDLTIEQEGEKTVQFLLKNPLASFFDILTRPIAPAHLQASNLDLRGNTSFSISKIVREGDSIRGIILKNSSSPAVKNLVFKFYENEKDLIDAANLGEVNALSAENFSNPSFFLNQTPLHDRYFALFFNLDGRNALLQNKEFRKASSQKIPSLSGAAVNGPVSGTWAQASLDFPRFNSSFIQKFQGKITITVPALGLLPEEAREIADLWQKELGITAEVKIVNPEVVEGILAKKDFEAIILGQEVARDPDRYNLWHSSQKTFPGQNISGYANPRADLALEGGRKSQDQEVRKTHYVNFQRLFIEDNPAILLYHPNLAYWVSRKFVGLSLEKIFFQEDRFWNFSSWRLGFESR</sequence>
<keyword evidence="2" id="KW-0813">Transport</keyword>
<dbReference type="Gene3D" id="3.10.105.10">
    <property type="entry name" value="Dipeptide-binding Protein, Domain 3"/>
    <property type="match status" value="2"/>
</dbReference>
<dbReference type="GO" id="GO:0043190">
    <property type="term" value="C:ATP-binding cassette (ABC) transporter complex"/>
    <property type="evidence" value="ECO:0007669"/>
    <property type="project" value="InterPro"/>
</dbReference>
<name>A0A1F4VGA7_UNCKA</name>
<accession>A0A1F4VGA7</accession>
<gene>
    <name evidence="5" type="ORF">A2797_02085</name>
</gene>
<feature type="domain" description="Solute-binding protein family 5" evidence="4">
    <location>
        <begin position="70"/>
        <end position="261"/>
    </location>
</feature>
<dbReference type="InterPro" id="IPR000914">
    <property type="entry name" value="SBP_5_dom"/>
</dbReference>
<dbReference type="GO" id="GO:0042597">
    <property type="term" value="C:periplasmic space"/>
    <property type="evidence" value="ECO:0007669"/>
    <property type="project" value="UniProtKB-ARBA"/>
</dbReference>
<comment type="similarity">
    <text evidence="1">Belongs to the bacterial solute-binding protein 5 family.</text>
</comment>
<dbReference type="GO" id="GO:1904680">
    <property type="term" value="F:peptide transmembrane transporter activity"/>
    <property type="evidence" value="ECO:0007669"/>
    <property type="project" value="TreeGrafter"/>
</dbReference>
<dbReference type="InterPro" id="IPR030678">
    <property type="entry name" value="Peptide/Ni-bd"/>
</dbReference>
<keyword evidence="3" id="KW-0732">Signal</keyword>
<evidence type="ECO:0000259" key="4">
    <source>
        <dbReference type="Pfam" id="PF00496"/>
    </source>
</evidence>
<dbReference type="PANTHER" id="PTHR30290">
    <property type="entry name" value="PERIPLASMIC BINDING COMPONENT OF ABC TRANSPORTER"/>
    <property type="match status" value="1"/>
</dbReference>
<dbReference type="Gene3D" id="3.40.190.10">
    <property type="entry name" value="Periplasmic binding protein-like II"/>
    <property type="match status" value="2"/>
</dbReference>
<dbReference type="CDD" id="cd00995">
    <property type="entry name" value="PBP2_NikA_DppA_OppA_like"/>
    <property type="match status" value="1"/>
</dbReference>
<dbReference type="PANTHER" id="PTHR30290:SF9">
    <property type="entry name" value="OLIGOPEPTIDE-BINDING PROTEIN APPA"/>
    <property type="match status" value="1"/>
</dbReference>
<evidence type="ECO:0000256" key="1">
    <source>
        <dbReference type="ARBA" id="ARBA00005695"/>
    </source>
</evidence>
<dbReference type="PIRSF" id="PIRSF002741">
    <property type="entry name" value="MppA"/>
    <property type="match status" value="1"/>
</dbReference>
<comment type="caution">
    <text evidence="5">The sequence shown here is derived from an EMBL/GenBank/DDBJ whole genome shotgun (WGS) entry which is preliminary data.</text>
</comment>
<dbReference type="Gene3D" id="3.90.76.10">
    <property type="entry name" value="Dipeptide-binding Protein, Domain 1"/>
    <property type="match status" value="1"/>
</dbReference>
<dbReference type="AlphaFoldDB" id="A0A1F4VGA7"/>
<evidence type="ECO:0000313" key="6">
    <source>
        <dbReference type="Proteomes" id="UP000179005"/>
    </source>
</evidence>
<dbReference type="Pfam" id="PF00496">
    <property type="entry name" value="SBP_bac_5"/>
    <property type="match status" value="1"/>
</dbReference>
<evidence type="ECO:0000313" key="5">
    <source>
        <dbReference type="EMBL" id="OGC56125.1"/>
    </source>
</evidence>
<organism evidence="5 6">
    <name type="scientific">candidate division WWE3 bacterium RIFCSPHIGHO2_01_FULL_48_15</name>
    <dbReference type="NCBI Taxonomy" id="1802619"/>
    <lineage>
        <taxon>Bacteria</taxon>
        <taxon>Katanobacteria</taxon>
    </lineage>
</organism>
<evidence type="ECO:0000256" key="3">
    <source>
        <dbReference type="ARBA" id="ARBA00022729"/>
    </source>
</evidence>
<evidence type="ECO:0000256" key="2">
    <source>
        <dbReference type="ARBA" id="ARBA00022448"/>
    </source>
</evidence>
<protein>
    <recommendedName>
        <fullName evidence="4">Solute-binding protein family 5 domain-containing protein</fullName>
    </recommendedName>
</protein>
<dbReference type="STRING" id="1802619.A2797_02085"/>
<dbReference type="EMBL" id="MEVC01000003">
    <property type="protein sequence ID" value="OGC56125.1"/>
    <property type="molecule type" value="Genomic_DNA"/>
</dbReference>
<dbReference type="Proteomes" id="UP000179005">
    <property type="component" value="Unassembled WGS sequence"/>
</dbReference>
<dbReference type="GO" id="GO:0015833">
    <property type="term" value="P:peptide transport"/>
    <property type="evidence" value="ECO:0007669"/>
    <property type="project" value="TreeGrafter"/>
</dbReference>
<proteinExistence type="inferred from homology"/>
<reference evidence="5 6" key="1">
    <citation type="journal article" date="2016" name="Nat. Commun.">
        <title>Thousands of microbial genomes shed light on interconnected biogeochemical processes in an aquifer system.</title>
        <authorList>
            <person name="Anantharaman K."/>
            <person name="Brown C.T."/>
            <person name="Hug L.A."/>
            <person name="Sharon I."/>
            <person name="Castelle C.J."/>
            <person name="Probst A.J."/>
            <person name="Thomas B.C."/>
            <person name="Singh A."/>
            <person name="Wilkins M.J."/>
            <person name="Karaoz U."/>
            <person name="Brodie E.L."/>
            <person name="Williams K.H."/>
            <person name="Hubbard S.S."/>
            <person name="Banfield J.F."/>
        </authorList>
    </citation>
    <scope>NUCLEOTIDE SEQUENCE [LARGE SCALE GENOMIC DNA]</scope>
</reference>
<dbReference type="InterPro" id="IPR039424">
    <property type="entry name" value="SBP_5"/>
</dbReference>
<dbReference type="SUPFAM" id="SSF53850">
    <property type="entry name" value="Periplasmic binding protein-like II"/>
    <property type="match status" value="1"/>
</dbReference>